<sequence length="82" mass="9377">MKKPKVYNIQAFWDSEAEVWVATSQDVLGLATEADTLENLNDKLRVMIPELLILNGMLEENYQGLIQMELICHRQEIISLAS</sequence>
<dbReference type="OrthoDB" id="361917at2"/>
<feature type="domain" description="DUF1902" evidence="1">
    <location>
        <begin position="6"/>
        <end position="62"/>
    </location>
</feature>
<evidence type="ECO:0000259" key="1">
    <source>
        <dbReference type="Pfam" id="PF08972"/>
    </source>
</evidence>
<evidence type="ECO:0000313" key="2">
    <source>
        <dbReference type="EMBL" id="EAZ91228.1"/>
    </source>
</evidence>
<dbReference type="AlphaFoldDB" id="A3IQF3"/>
<comment type="caution">
    <text evidence="2">The sequence shown here is derived from an EMBL/GenBank/DDBJ whole genome shotgun (WGS) entry which is preliminary data.</text>
</comment>
<proteinExistence type="predicted"/>
<gene>
    <name evidence="2" type="ORF">CY0110_11412</name>
</gene>
<keyword evidence="3" id="KW-1185">Reference proteome</keyword>
<evidence type="ECO:0000313" key="3">
    <source>
        <dbReference type="Proteomes" id="UP000003781"/>
    </source>
</evidence>
<organism evidence="2 3">
    <name type="scientific">Crocosphaera chwakensis CCY0110</name>
    <dbReference type="NCBI Taxonomy" id="391612"/>
    <lineage>
        <taxon>Bacteria</taxon>
        <taxon>Bacillati</taxon>
        <taxon>Cyanobacteriota</taxon>
        <taxon>Cyanophyceae</taxon>
        <taxon>Oscillatoriophycideae</taxon>
        <taxon>Chroococcales</taxon>
        <taxon>Aphanothecaceae</taxon>
        <taxon>Crocosphaera</taxon>
        <taxon>Crocosphaera chwakensis</taxon>
    </lineage>
</organism>
<dbReference type="InterPro" id="IPR015066">
    <property type="entry name" value="DUF1902"/>
</dbReference>
<protein>
    <recommendedName>
        <fullName evidence="1">DUF1902 domain-containing protein</fullName>
    </recommendedName>
</protein>
<dbReference type="EMBL" id="AAXW01000015">
    <property type="protein sequence ID" value="EAZ91228.1"/>
    <property type="molecule type" value="Genomic_DNA"/>
</dbReference>
<dbReference type="InterPro" id="IPR035069">
    <property type="entry name" value="TTHA1013/TTHA0281-like"/>
</dbReference>
<dbReference type="Gene3D" id="3.30.2390.10">
    <property type="entry name" value="TTHA1013-like"/>
    <property type="match status" value="1"/>
</dbReference>
<dbReference type="Proteomes" id="UP000003781">
    <property type="component" value="Unassembled WGS sequence"/>
</dbReference>
<accession>A3IQF3</accession>
<dbReference type="Pfam" id="PF08972">
    <property type="entry name" value="DUF1902"/>
    <property type="match status" value="1"/>
</dbReference>
<dbReference type="RefSeq" id="WP_008275619.1">
    <property type="nucleotide sequence ID" value="NZ_AAXW01000015.1"/>
</dbReference>
<dbReference type="eggNOG" id="ENOG5033E6G">
    <property type="taxonomic scope" value="Bacteria"/>
</dbReference>
<dbReference type="SUPFAM" id="SSF143100">
    <property type="entry name" value="TTHA1013/TTHA0281-like"/>
    <property type="match status" value="1"/>
</dbReference>
<name>A3IQF3_9CHRO</name>
<reference evidence="2 3" key="1">
    <citation type="submission" date="2007-03" db="EMBL/GenBank/DDBJ databases">
        <authorList>
            <person name="Stal L."/>
            <person name="Ferriera S."/>
            <person name="Johnson J."/>
            <person name="Kravitz S."/>
            <person name="Beeson K."/>
            <person name="Sutton G."/>
            <person name="Rogers Y.-H."/>
            <person name="Friedman R."/>
            <person name="Frazier M."/>
            <person name="Venter J.C."/>
        </authorList>
    </citation>
    <scope>NUCLEOTIDE SEQUENCE [LARGE SCALE GENOMIC DNA]</scope>
    <source>
        <strain evidence="2 3">CCY0110</strain>
    </source>
</reference>